<comment type="caution">
    <text evidence="1">The sequence shown here is derived from an EMBL/GenBank/DDBJ whole genome shotgun (WGS) entry which is preliminary data.</text>
</comment>
<evidence type="ECO:0000313" key="1">
    <source>
        <dbReference type="EMBL" id="MFC0408211.1"/>
    </source>
</evidence>
<reference evidence="1 2" key="1">
    <citation type="submission" date="2024-09" db="EMBL/GenBank/DDBJ databases">
        <authorList>
            <person name="Sun Q."/>
            <person name="Mori K."/>
        </authorList>
    </citation>
    <scope>NUCLEOTIDE SEQUENCE [LARGE SCALE GENOMIC DNA]</scope>
    <source>
        <strain evidence="1 2">TBRC 5777</strain>
    </source>
</reference>
<accession>A0ABV6JV58</accession>
<dbReference type="RefSeq" id="WP_377043958.1">
    <property type="nucleotide sequence ID" value="NZ_JBHLUN010000005.1"/>
</dbReference>
<sequence length="412" mass="44581">MSELAEANAVARVEGLTVRFNRHNGLLQMGLRLLTDQPPEALHGEMRALRPLSNARVEILPGAPGQLRVEGTAVLPPGMAPSELRLLLAAGKEPLLAVATGEVIEDRADLVSLEPTGDGAVAQAWSDPGIATQLWVDHRLEGMIKASPGLLRTRLPIRPNSIAVSADGRRGLPTNPLGGWLAAPEARDGRLDALRDRHAGATAWLIGNGPSVRPEDLDALRGQLCFGFNRLHLAYGGTSLRPRYTFSGDGQMIADFGEEIVAEAGGTVFLATESRPAIPGEWIWLRQLSIWPPLFSLDPGRVVGAGGSSLFAAMQVAWWMGVRRFVFYGIDFSFHGVEPGLDGLATAEGNHFIPGYRSGRPWIPPSWRDICSAFLLARRLAEAEGGWVRNATRGGQLEIFPRIRFEDALRLG</sequence>
<evidence type="ECO:0000313" key="2">
    <source>
        <dbReference type="Proteomes" id="UP001589865"/>
    </source>
</evidence>
<dbReference type="Proteomes" id="UP001589865">
    <property type="component" value="Unassembled WGS sequence"/>
</dbReference>
<dbReference type="EMBL" id="JBHLUN010000005">
    <property type="protein sequence ID" value="MFC0408211.1"/>
    <property type="molecule type" value="Genomic_DNA"/>
</dbReference>
<keyword evidence="2" id="KW-1185">Reference proteome</keyword>
<name>A0ABV6JV58_9PROT</name>
<evidence type="ECO:0008006" key="3">
    <source>
        <dbReference type="Google" id="ProtNLM"/>
    </source>
</evidence>
<proteinExistence type="predicted"/>
<organism evidence="1 2">
    <name type="scientific">Roseomonas elaeocarpi</name>
    <dbReference type="NCBI Taxonomy" id="907779"/>
    <lineage>
        <taxon>Bacteria</taxon>
        <taxon>Pseudomonadati</taxon>
        <taxon>Pseudomonadota</taxon>
        <taxon>Alphaproteobacteria</taxon>
        <taxon>Acetobacterales</taxon>
        <taxon>Roseomonadaceae</taxon>
        <taxon>Roseomonas</taxon>
    </lineage>
</organism>
<protein>
    <recommendedName>
        <fullName evidence="3">DUF115 domain-containing protein</fullName>
    </recommendedName>
</protein>
<gene>
    <name evidence="1" type="ORF">ACFFGY_08130</name>
</gene>